<dbReference type="OrthoDB" id="686384at2759"/>
<comment type="caution">
    <text evidence="1">The sequence shown here is derived from an EMBL/GenBank/DDBJ whole genome shotgun (WGS) entry which is preliminary data.</text>
</comment>
<reference evidence="1 2" key="1">
    <citation type="journal article" date="2014" name="BMC Genomics">
        <title>Genome and secretome analysis of the hemibiotrophic fungal pathogen, Moniliophthora roreri, which causes frosty pod rot disease of cacao: mechanisms of the biotrophic and necrotrophic phases.</title>
        <authorList>
            <person name="Meinhardt L.W."/>
            <person name="Costa G.G.L."/>
            <person name="Thomazella D.P.T."/>
            <person name="Teixeira P.J.P.L."/>
            <person name="Carazzolle M.F."/>
            <person name="Schuster S.C."/>
            <person name="Carlson J.E."/>
            <person name="Guiltinan M.J."/>
            <person name="Mieczkowski P."/>
            <person name="Farmer A."/>
            <person name="Ramaraj T."/>
            <person name="Crozier J."/>
            <person name="Davis R.E."/>
            <person name="Shao J."/>
            <person name="Melnick R.L."/>
            <person name="Pereira G.A.G."/>
            <person name="Bailey B.A."/>
        </authorList>
    </citation>
    <scope>NUCLEOTIDE SEQUENCE [LARGE SCALE GENOMIC DNA]</scope>
    <source>
        <strain evidence="1 2">MCA 2997</strain>
    </source>
</reference>
<dbReference type="Gene3D" id="3.30.1330.40">
    <property type="entry name" value="RutC-like"/>
    <property type="match status" value="1"/>
</dbReference>
<accession>V2WNU0</accession>
<dbReference type="Pfam" id="PF01042">
    <property type="entry name" value="Ribonuc_L-PSP"/>
    <property type="match status" value="1"/>
</dbReference>
<proteinExistence type="predicted"/>
<dbReference type="HOGENOM" id="CLU_100715_5_2_1"/>
<dbReference type="InterPro" id="IPR035959">
    <property type="entry name" value="RutC-like_sf"/>
</dbReference>
<dbReference type="PANTHER" id="PTHR43857:SF1">
    <property type="entry name" value="YJGH FAMILY PROTEIN"/>
    <property type="match status" value="1"/>
</dbReference>
<evidence type="ECO:0008006" key="3">
    <source>
        <dbReference type="Google" id="ProtNLM"/>
    </source>
</evidence>
<dbReference type="InterPro" id="IPR006175">
    <property type="entry name" value="YjgF/YER057c/UK114"/>
</dbReference>
<dbReference type="PANTHER" id="PTHR43857">
    <property type="entry name" value="BLR7761 PROTEIN"/>
    <property type="match status" value="1"/>
</dbReference>
<gene>
    <name evidence="1" type="ORF">Moror_3193</name>
</gene>
<dbReference type="KEGG" id="mrr:Moror_3193"/>
<keyword evidence="2" id="KW-1185">Reference proteome</keyword>
<dbReference type="AlphaFoldDB" id="V2WNU0"/>
<dbReference type="EMBL" id="AWSO01000642">
    <property type="protein sequence ID" value="ESK88523.1"/>
    <property type="molecule type" value="Genomic_DNA"/>
</dbReference>
<evidence type="ECO:0000313" key="2">
    <source>
        <dbReference type="Proteomes" id="UP000017559"/>
    </source>
</evidence>
<name>V2WNU0_MONRO</name>
<dbReference type="Proteomes" id="UP000017559">
    <property type="component" value="Unassembled WGS sequence"/>
</dbReference>
<dbReference type="SUPFAM" id="SSF55298">
    <property type="entry name" value="YjgF-like"/>
    <property type="match status" value="1"/>
</dbReference>
<sequence length="141" mass="15514">MTAFTRFFSTNNPYEKEFRYCRAVRKGPFIVVSGTTSICPETGVLLHPNSAFEQATQIFNEIARVVGALGGRREDIVRVRMFVRDKEDQGDVGRALKESGFGHEGIDGRIEAGPAATMILGAGFVDENMKVEIEADAIVLE</sequence>
<protein>
    <recommendedName>
        <fullName evidence="3">YjgF-like protein</fullName>
    </recommendedName>
</protein>
<evidence type="ECO:0000313" key="1">
    <source>
        <dbReference type="EMBL" id="ESK88523.1"/>
    </source>
</evidence>
<organism evidence="1 2">
    <name type="scientific">Moniliophthora roreri (strain MCA 2997)</name>
    <name type="common">Cocoa frosty pod rot fungus</name>
    <name type="synonym">Crinipellis roreri</name>
    <dbReference type="NCBI Taxonomy" id="1381753"/>
    <lineage>
        <taxon>Eukaryota</taxon>
        <taxon>Fungi</taxon>
        <taxon>Dikarya</taxon>
        <taxon>Basidiomycota</taxon>
        <taxon>Agaricomycotina</taxon>
        <taxon>Agaricomycetes</taxon>
        <taxon>Agaricomycetidae</taxon>
        <taxon>Agaricales</taxon>
        <taxon>Marasmiineae</taxon>
        <taxon>Marasmiaceae</taxon>
        <taxon>Moniliophthora</taxon>
    </lineage>
</organism>